<dbReference type="PANTHER" id="PTHR35796">
    <property type="entry name" value="HYPOTHETICAL CYTOSOLIC PROTEIN"/>
    <property type="match status" value="1"/>
</dbReference>
<proteinExistence type="predicted"/>
<evidence type="ECO:0000313" key="3">
    <source>
        <dbReference type="Proteomes" id="UP000054928"/>
    </source>
</evidence>
<dbReference type="PANTHER" id="PTHR35796:SF3">
    <property type="entry name" value="BHLH DOMAIN-CONTAINING PROTEIN"/>
    <property type="match status" value="1"/>
</dbReference>
<dbReference type="GeneID" id="36397819"/>
<name>A0A0P1AYV7_PLAHL</name>
<dbReference type="InterPro" id="IPR037063">
    <property type="entry name" value="PHb_sf"/>
</dbReference>
<dbReference type="Pfam" id="PF08000">
    <property type="entry name" value="bPH_1"/>
    <property type="match status" value="1"/>
</dbReference>
<dbReference type="EMBL" id="CCYD01002047">
    <property type="protein sequence ID" value="CEG46361.1"/>
    <property type="molecule type" value="Genomic_DNA"/>
</dbReference>
<dbReference type="Gene3D" id="1.10.287.210">
    <property type="match status" value="1"/>
</dbReference>
<dbReference type="InterPro" id="IPR012544">
    <property type="entry name" value="PHb"/>
</dbReference>
<evidence type="ECO:0000259" key="1">
    <source>
        <dbReference type="Pfam" id="PF08000"/>
    </source>
</evidence>
<dbReference type="OrthoDB" id="2096634at2759"/>
<dbReference type="RefSeq" id="XP_024582730.1">
    <property type="nucleotide sequence ID" value="XM_024717208.1"/>
</dbReference>
<evidence type="ECO:0000313" key="2">
    <source>
        <dbReference type="EMBL" id="CEG46361.1"/>
    </source>
</evidence>
<keyword evidence="3" id="KW-1185">Reference proteome</keyword>
<dbReference type="Gene3D" id="2.30.29.50">
    <property type="entry name" value="Bacterial Pleckstrin homology domain"/>
    <property type="match status" value="1"/>
</dbReference>
<feature type="domain" description="Bacterial Pleckstrin homology" evidence="1">
    <location>
        <begin position="31"/>
        <end position="128"/>
    </location>
</feature>
<dbReference type="AlphaFoldDB" id="A0A0P1AYV7"/>
<dbReference type="OMA" id="SKTDEYC"/>
<reference evidence="3" key="1">
    <citation type="submission" date="2014-09" db="EMBL/GenBank/DDBJ databases">
        <authorList>
            <person name="Sharma Rahul"/>
            <person name="Thines Marco"/>
        </authorList>
    </citation>
    <scope>NUCLEOTIDE SEQUENCE [LARGE SCALE GENOMIC DNA]</scope>
</reference>
<accession>A0A0P1AYV7</accession>
<dbReference type="SUPFAM" id="SSF50729">
    <property type="entry name" value="PH domain-like"/>
    <property type="match status" value="1"/>
</dbReference>
<organism evidence="2 3">
    <name type="scientific">Plasmopara halstedii</name>
    <name type="common">Downy mildew of sunflower</name>
    <dbReference type="NCBI Taxonomy" id="4781"/>
    <lineage>
        <taxon>Eukaryota</taxon>
        <taxon>Sar</taxon>
        <taxon>Stramenopiles</taxon>
        <taxon>Oomycota</taxon>
        <taxon>Peronosporomycetes</taxon>
        <taxon>Peronosporales</taxon>
        <taxon>Peronosporaceae</taxon>
        <taxon>Plasmopara</taxon>
    </lineage>
</organism>
<protein>
    <submittedName>
        <fullName evidence="2">Bacterial PH-like domain</fullName>
    </submittedName>
</protein>
<dbReference type="Proteomes" id="UP000054928">
    <property type="component" value="Unassembled WGS sequence"/>
</dbReference>
<sequence length="208" mass="23334">MSNLVKGLAGDLTGSADVCKIVADFSKCLASDYLLPNETIAFSMVSVKEEFTFTNMALILLEGESATTTRKLVERYDYKDNIIQSVKFESAGHVDRDCEIKFLIGNKNISIDITKSEQTSARGIYKVLELLGRAQSSNERLWEISTLSIKHASDSLRLTENSGQTLHKQADEATAWLHDAYKRTHPHCYRDIIQKAFSDLRLVDPVTQ</sequence>